<feature type="compositionally biased region" description="Basic and acidic residues" evidence="1">
    <location>
        <begin position="13"/>
        <end position="26"/>
    </location>
</feature>
<sequence>MSTPNKAIPSSAFKEEATQERVTTEKMNIDQEPSEKIRLAVLEKKTEELQGYVNQIQDAVTIGMFQLRDLKKQIAGATAALTSADE</sequence>
<comment type="caution">
    <text evidence="2">The sequence shown here is derived from an EMBL/GenBank/DDBJ whole genome shotgun (WGS) entry which is preliminary data.</text>
</comment>
<evidence type="ECO:0000313" key="3">
    <source>
        <dbReference type="Proteomes" id="UP000481858"/>
    </source>
</evidence>
<reference evidence="2 3" key="1">
    <citation type="submission" date="2019-12" db="EMBL/GenBank/DDBJ databases">
        <title>Draft genome sequence of the ascomycete Xylaria multiplex DSM 110363.</title>
        <authorList>
            <person name="Buettner E."/>
            <person name="Kellner H."/>
        </authorList>
    </citation>
    <scope>NUCLEOTIDE SEQUENCE [LARGE SCALE GENOMIC DNA]</scope>
    <source>
        <strain evidence="2 3">DSM 110363</strain>
    </source>
</reference>
<dbReference type="OrthoDB" id="4774572at2759"/>
<dbReference type="AlphaFoldDB" id="A0A7C8IKJ9"/>
<gene>
    <name evidence="2" type="ORF">GQX73_g7780</name>
</gene>
<dbReference type="InParanoid" id="A0A7C8IKJ9"/>
<organism evidence="2 3">
    <name type="scientific">Xylaria multiplex</name>
    <dbReference type="NCBI Taxonomy" id="323545"/>
    <lineage>
        <taxon>Eukaryota</taxon>
        <taxon>Fungi</taxon>
        <taxon>Dikarya</taxon>
        <taxon>Ascomycota</taxon>
        <taxon>Pezizomycotina</taxon>
        <taxon>Sordariomycetes</taxon>
        <taxon>Xylariomycetidae</taxon>
        <taxon>Xylariales</taxon>
        <taxon>Xylariaceae</taxon>
        <taxon>Xylaria</taxon>
    </lineage>
</organism>
<accession>A0A7C8IKJ9</accession>
<name>A0A7C8IKJ9_9PEZI</name>
<keyword evidence="3" id="KW-1185">Reference proteome</keyword>
<proteinExistence type="predicted"/>
<dbReference type="EMBL" id="WUBL01000105">
    <property type="protein sequence ID" value="KAF2965820.1"/>
    <property type="molecule type" value="Genomic_DNA"/>
</dbReference>
<evidence type="ECO:0000256" key="1">
    <source>
        <dbReference type="SAM" id="MobiDB-lite"/>
    </source>
</evidence>
<protein>
    <submittedName>
        <fullName evidence="2">Uncharacterized protein</fullName>
    </submittedName>
</protein>
<feature type="region of interest" description="Disordered" evidence="1">
    <location>
        <begin position="1"/>
        <end position="26"/>
    </location>
</feature>
<evidence type="ECO:0000313" key="2">
    <source>
        <dbReference type="EMBL" id="KAF2965820.1"/>
    </source>
</evidence>
<dbReference type="Proteomes" id="UP000481858">
    <property type="component" value="Unassembled WGS sequence"/>
</dbReference>